<accession>A0A6S7CTM6</accession>
<protein>
    <recommendedName>
        <fullName evidence="2">Restriction endonuclease type IV Mrr domain-containing protein</fullName>
    </recommendedName>
</protein>
<dbReference type="GO" id="GO:0043590">
    <property type="term" value="C:bacterial nucleoid"/>
    <property type="evidence" value="ECO:0007669"/>
    <property type="project" value="TreeGrafter"/>
</dbReference>
<reference evidence="3 4" key="1">
    <citation type="submission" date="2020-04" db="EMBL/GenBank/DDBJ databases">
        <authorList>
            <person name="De Canck E."/>
        </authorList>
    </citation>
    <scope>NUCLEOTIDE SEQUENCE [LARGE SCALE GENOMIC DNA]</scope>
    <source>
        <strain evidence="3 4">LMG 3328</strain>
    </source>
</reference>
<dbReference type="GO" id="GO:0015666">
    <property type="term" value="F:restriction endodeoxyribonuclease activity"/>
    <property type="evidence" value="ECO:0007669"/>
    <property type="project" value="TreeGrafter"/>
</dbReference>
<dbReference type="Gene3D" id="3.40.1350.10">
    <property type="match status" value="1"/>
</dbReference>
<evidence type="ECO:0000256" key="1">
    <source>
        <dbReference type="SAM" id="MobiDB-lite"/>
    </source>
</evidence>
<dbReference type="SUPFAM" id="SSF52980">
    <property type="entry name" value="Restriction endonuclease-like"/>
    <property type="match status" value="1"/>
</dbReference>
<dbReference type="PANTHER" id="PTHR30015:SF7">
    <property type="entry name" value="TYPE IV METHYL-DIRECTED RESTRICTION ENZYME ECOKMRR"/>
    <property type="match status" value="1"/>
</dbReference>
<dbReference type="Proteomes" id="UP000494122">
    <property type="component" value="Unassembled WGS sequence"/>
</dbReference>
<dbReference type="InterPro" id="IPR011335">
    <property type="entry name" value="Restrct_endonuc-II-like"/>
</dbReference>
<feature type="region of interest" description="Disordered" evidence="1">
    <location>
        <begin position="173"/>
        <end position="199"/>
    </location>
</feature>
<name>A0A6S7CTM6_9BURK</name>
<dbReference type="EMBL" id="CADILE010000006">
    <property type="protein sequence ID" value="CAB3862990.1"/>
    <property type="molecule type" value="Genomic_DNA"/>
</dbReference>
<dbReference type="PANTHER" id="PTHR30015">
    <property type="entry name" value="MRR RESTRICTION SYSTEM PROTEIN"/>
    <property type="match status" value="1"/>
</dbReference>
<dbReference type="GO" id="GO:0003677">
    <property type="term" value="F:DNA binding"/>
    <property type="evidence" value="ECO:0007669"/>
    <property type="project" value="InterPro"/>
</dbReference>
<evidence type="ECO:0000313" key="4">
    <source>
        <dbReference type="Proteomes" id="UP000494122"/>
    </source>
</evidence>
<dbReference type="Pfam" id="PF04471">
    <property type="entry name" value="Mrr_cat"/>
    <property type="match status" value="1"/>
</dbReference>
<evidence type="ECO:0000259" key="2">
    <source>
        <dbReference type="Pfam" id="PF04471"/>
    </source>
</evidence>
<proteinExistence type="predicted"/>
<sequence length="580" mass="64169">MISRMLVAMCARAVSRDAGGAVGSGRASVRGGVVGRLAVDVSLRPVHRRNSPVKKRASLRRRSRPRHCARCRSGCVPATRRALPGDAAAAAAARRSFCWSAWALLGQGGKLTGRDAGSLFSSRTRYVCSFYICTERGQSPVKLARSDKIAFEGASPAEPPWLKPCRYGSSERLGKARVGRPNKNSPQQLPRRGEVTERGRVEINSRLKSPCSSKPVTGRQRRGWAKNVVVGKGNMAIWLIRAGSHGEYEQKFIQENRVYVTWGGLNVDLSKLQQRSELTAVMAQRYPEAKPKTLQNWVSQIWPFAHEMKKGDLVVLPLKTQPVVYIGELIGDYKADVAGPDPFFHSRAVKWIGEAVPRTHFGKDLLFSFGAFLTICRIRRNNAEQRIASMRANDWKTEGLAVTAKAPIEATDEEVVADTDLDELIRDQIAALISARFKGHGLTRLVEGILKAQGYTTYRSPEGADGGADILAGSGPLGFIAPRLCVEVKSEDSPIGREPVDKLLGAMTKFNADQGLFVAWGGFKGNVQKELASQFFRLRLWTQKELLEQLFEQYERLDEDLKAELPLKRVWMVASQEDTV</sequence>
<feature type="domain" description="Restriction endonuclease type IV Mrr" evidence="2">
    <location>
        <begin position="436"/>
        <end position="548"/>
    </location>
</feature>
<evidence type="ECO:0000313" key="3">
    <source>
        <dbReference type="EMBL" id="CAB3862990.1"/>
    </source>
</evidence>
<dbReference type="InterPro" id="IPR052906">
    <property type="entry name" value="Type_IV_Methyl-Rstrct_Enzyme"/>
</dbReference>
<dbReference type="AlphaFoldDB" id="A0A6S7CTM6"/>
<dbReference type="GO" id="GO:0009307">
    <property type="term" value="P:DNA restriction-modification system"/>
    <property type="evidence" value="ECO:0007669"/>
    <property type="project" value="InterPro"/>
</dbReference>
<gene>
    <name evidence="3" type="ORF">LMG3328_02379</name>
</gene>
<organism evidence="3 4">
    <name type="scientific">Achromobacter ruhlandii</name>
    <dbReference type="NCBI Taxonomy" id="72557"/>
    <lineage>
        <taxon>Bacteria</taxon>
        <taxon>Pseudomonadati</taxon>
        <taxon>Pseudomonadota</taxon>
        <taxon>Betaproteobacteria</taxon>
        <taxon>Burkholderiales</taxon>
        <taxon>Alcaligenaceae</taxon>
        <taxon>Achromobacter</taxon>
    </lineage>
</organism>
<dbReference type="InterPro" id="IPR007560">
    <property type="entry name" value="Restrct_endonuc_IV_Mrr"/>
</dbReference>
<dbReference type="InterPro" id="IPR011856">
    <property type="entry name" value="tRNA_endonuc-like_dom_sf"/>
</dbReference>